<dbReference type="SMART" id="SM01083">
    <property type="entry name" value="Cir_N"/>
    <property type="match status" value="1"/>
</dbReference>
<keyword evidence="5" id="KW-1185">Reference proteome</keyword>
<accession>A0AAV4Y0P3</accession>
<name>A0AAV4Y0P3_CAEEX</name>
<protein>
    <submittedName>
        <fullName evidence="4">Leukocyte receptor cluster member 1</fullName>
    </submittedName>
</protein>
<organism evidence="4 5">
    <name type="scientific">Caerostris extrusa</name>
    <name type="common">Bark spider</name>
    <name type="synonym">Caerostris bankana</name>
    <dbReference type="NCBI Taxonomy" id="172846"/>
    <lineage>
        <taxon>Eukaryota</taxon>
        <taxon>Metazoa</taxon>
        <taxon>Ecdysozoa</taxon>
        <taxon>Arthropoda</taxon>
        <taxon>Chelicerata</taxon>
        <taxon>Arachnida</taxon>
        <taxon>Araneae</taxon>
        <taxon>Araneomorphae</taxon>
        <taxon>Entelegynae</taxon>
        <taxon>Araneoidea</taxon>
        <taxon>Araneidae</taxon>
        <taxon>Caerostris</taxon>
    </lineage>
</organism>
<reference evidence="4 5" key="1">
    <citation type="submission" date="2021-06" db="EMBL/GenBank/DDBJ databases">
        <title>Caerostris extrusa draft genome.</title>
        <authorList>
            <person name="Kono N."/>
            <person name="Arakawa K."/>
        </authorList>
    </citation>
    <scope>NUCLEOTIDE SEQUENCE [LARGE SCALE GENOMIC DNA]</scope>
</reference>
<dbReference type="Pfam" id="PF10197">
    <property type="entry name" value="Cir_N"/>
    <property type="match status" value="1"/>
</dbReference>
<evidence type="ECO:0000259" key="3">
    <source>
        <dbReference type="SMART" id="SM01083"/>
    </source>
</evidence>
<keyword evidence="4" id="KW-0675">Receptor</keyword>
<keyword evidence="1" id="KW-0175">Coiled coil</keyword>
<dbReference type="EMBL" id="BPLR01018453">
    <property type="protein sequence ID" value="GIY99723.1"/>
    <property type="molecule type" value="Genomic_DNA"/>
</dbReference>
<feature type="region of interest" description="Disordered" evidence="2">
    <location>
        <begin position="203"/>
        <end position="228"/>
    </location>
</feature>
<feature type="coiled-coil region" evidence="1">
    <location>
        <begin position="18"/>
        <end position="52"/>
    </location>
</feature>
<gene>
    <name evidence="4" type="primary">LENG1</name>
    <name evidence="4" type="ORF">CEXT_572281</name>
</gene>
<dbReference type="AlphaFoldDB" id="A0AAV4Y0P3"/>
<evidence type="ECO:0000313" key="4">
    <source>
        <dbReference type="EMBL" id="GIY99723.1"/>
    </source>
</evidence>
<evidence type="ECO:0000313" key="5">
    <source>
        <dbReference type="Proteomes" id="UP001054945"/>
    </source>
</evidence>
<proteinExistence type="predicted"/>
<dbReference type="InterPro" id="IPR039875">
    <property type="entry name" value="LENG1-like"/>
</dbReference>
<comment type="caution">
    <text evidence="4">The sequence shown here is derived from an EMBL/GenBank/DDBJ whole genome shotgun (WGS) entry which is preliminary data.</text>
</comment>
<dbReference type="PANTHER" id="PTHR22093">
    <property type="entry name" value="LEUKOCYTE RECEPTOR CLUSTER LRC MEMBER 1"/>
    <property type="match status" value="1"/>
</dbReference>
<feature type="domain" description="CBF1-interacting co-repressor CIR N-terminal" evidence="3">
    <location>
        <begin position="9"/>
        <end position="45"/>
    </location>
</feature>
<dbReference type="InterPro" id="IPR019339">
    <property type="entry name" value="CIR_N_dom"/>
</dbReference>
<sequence length="258" mass="30734">MNILPKKGGWHVRTKQNIERVRRDEAKAAEEEKELKRRIQLAEQEARTELLRKKAKGESVKNDSLNAKEHLNFFKDIEDSGGFWWKNKEHEEEEKDIKEKFEKNIGLLTYLGQSSLETKGEVPWYLKGNLKEISTTSEETNEVASAKHKSKIDPLNDMEKYLTIRKTKYGDKEFYIDKKEKKTHKNESKKLSKIEELRAKRLKRENEEKKRTQQFLESFRKGPSQPEPVVLDDRMRQYNSQFNPHLARNNLFTKNYEY</sequence>
<evidence type="ECO:0000256" key="2">
    <source>
        <dbReference type="SAM" id="MobiDB-lite"/>
    </source>
</evidence>
<evidence type="ECO:0000256" key="1">
    <source>
        <dbReference type="SAM" id="Coils"/>
    </source>
</evidence>
<dbReference type="PANTHER" id="PTHR22093:SF0">
    <property type="entry name" value="LEUKOCYTE RECEPTOR CLUSTER MEMBER 1"/>
    <property type="match status" value="1"/>
</dbReference>
<dbReference type="Proteomes" id="UP001054945">
    <property type="component" value="Unassembled WGS sequence"/>
</dbReference>